<proteinExistence type="predicted"/>
<organism evidence="1 2">
    <name type="scientific">Streptomyces oryzae</name>
    <dbReference type="NCBI Taxonomy" id="1434886"/>
    <lineage>
        <taxon>Bacteria</taxon>
        <taxon>Bacillati</taxon>
        <taxon>Actinomycetota</taxon>
        <taxon>Actinomycetes</taxon>
        <taxon>Kitasatosporales</taxon>
        <taxon>Streptomycetaceae</taxon>
        <taxon>Streptomyces</taxon>
    </lineage>
</organism>
<dbReference type="EMBL" id="JADKMA010000009">
    <property type="protein sequence ID" value="MBO8190759.1"/>
    <property type="molecule type" value="Genomic_DNA"/>
</dbReference>
<evidence type="ECO:0000313" key="1">
    <source>
        <dbReference type="EMBL" id="MBO8190759.1"/>
    </source>
</evidence>
<evidence type="ECO:0000313" key="2">
    <source>
        <dbReference type="Proteomes" id="UP001519064"/>
    </source>
</evidence>
<accession>A0ABS3X5V7</accession>
<gene>
    <name evidence="1" type="ORF">ITI46_03470</name>
</gene>
<dbReference type="Proteomes" id="UP001519064">
    <property type="component" value="Unassembled WGS sequence"/>
</dbReference>
<comment type="caution">
    <text evidence="1">The sequence shown here is derived from an EMBL/GenBank/DDBJ whole genome shotgun (WGS) entry which is preliminary data.</text>
</comment>
<evidence type="ECO:0008006" key="3">
    <source>
        <dbReference type="Google" id="ProtNLM"/>
    </source>
</evidence>
<reference evidence="1 2" key="1">
    <citation type="submission" date="2020-11" db="EMBL/GenBank/DDBJ databases">
        <title>Streptomyces spirodelae sp. nov., isolated from duckweed.</title>
        <authorList>
            <person name="Saimee Y."/>
            <person name="Duangmal K."/>
        </authorList>
    </citation>
    <scope>NUCLEOTIDE SEQUENCE [LARGE SCALE GENOMIC DNA]</scope>
    <source>
        <strain evidence="1 2">S16-07</strain>
    </source>
</reference>
<dbReference type="RefSeq" id="WP_209237860.1">
    <property type="nucleotide sequence ID" value="NZ_JADKMA010000009.1"/>
</dbReference>
<protein>
    <recommendedName>
        <fullName evidence="3">PE-PGRS family protein</fullName>
    </recommendedName>
</protein>
<sequence length="305" mass="32827">MRVAADDDEIHWRRELPASNAAATWRARQKLSTAASAMLRAGALAAGRNTGFHGARGERRAEAFTERVRYDESSEEGAAGRLLTGRFTPGPQDTGREFGVLCRALRATADAVCRYRATGATEHFDAAVPDGCCAELTEALCDLVRGTEGVQITLVWSRTAGTPRGCPPRPLPVVFTPGDLPALEVAGRHYVRAEPSVPVRVTGTVVRLRRARPDGPGSVRLDVLAGAEVTQVRARLDEDGYRRAVHAHLAGLPLRIAGLLESRGGFRRLSGAYDVAPVPVPGTAREQLLKRLRDGLHDFERGMGG</sequence>
<keyword evidence="2" id="KW-1185">Reference proteome</keyword>
<name>A0ABS3X5V7_9ACTN</name>